<dbReference type="InterPro" id="IPR027381">
    <property type="entry name" value="LytR/CpsA/Psr_C"/>
</dbReference>
<dbReference type="Proteomes" id="UP000183758">
    <property type="component" value="Unassembled WGS sequence"/>
</dbReference>
<feature type="transmembrane region" description="Helical" evidence="1">
    <location>
        <begin position="338"/>
        <end position="355"/>
    </location>
</feature>
<dbReference type="AlphaFoldDB" id="A0A1J5HFW3"/>
<evidence type="ECO:0000313" key="3">
    <source>
        <dbReference type="EMBL" id="OIP84101.1"/>
    </source>
</evidence>
<gene>
    <name evidence="3" type="ORF">AUK04_02695</name>
</gene>
<protein>
    <recommendedName>
        <fullName evidence="2">LytR/CpsA/Psr regulator C-terminal domain-containing protein</fullName>
    </recommendedName>
</protein>
<comment type="caution">
    <text evidence="3">The sequence shown here is derived from an EMBL/GenBank/DDBJ whole genome shotgun (WGS) entry which is preliminary data.</text>
</comment>
<evidence type="ECO:0000313" key="4">
    <source>
        <dbReference type="Proteomes" id="UP000183758"/>
    </source>
</evidence>
<accession>A0A1J5HFW3</accession>
<sequence length="487" mass="55577">MLYLYLDNNEIKVFGLKKSLLGQYEVGFFQKTYQTNLLDSKNNVNVDILASAIREAIAQISPNVAKEKEITLILKQEFFQFFRTNLPLDITDNAVGQFILQKAQTTLSEPITNFSYNYLITKNEAQKTALYYAIKKNVVGQLSQALKLIGLQYHTVMPDSVAQWQLFEKTLRKDKQELILYLSYARDNLSGYLYDSSGLLKTDYWNIKANTEKNIETILKEKATEMTKAGQKINRLILSGAQSTTIRQDIFTKNVGIWTNPLLKIAQNFYQEYLKLFNLNPQQLDSILIYDVCWGTFVCQQQHPNFVFSDKNLTKLPTISNSNLNINDQKKFSVPKEILIFIGSFVFSFLLFLFLSKKLPAFNAVFPNMDQVKVTPTTQPQTQLPTAVPTPTINREMLKIKISNGSGTAGKAAELKTYLLKKGYQEILTDNADRFDYKVTEVYCEATKSAIFQSIKSDLTNVLPNLKNLPIEKGEKFDAIIIIGQDY</sequence>
<keyword evidence="1" id="KW-1133">Transmembrane helix</keyword>
<evidence type="ECO:0000259" key="2">
    <source>
        <dbReference type="Pfam" id="PF13399"/>
    </source>
</evidence>
<name>A0A1J5HFW3_9BACT</name>
<organism evidence="3 4">
    <name type="scientific">Candidatus Roizmanbacteria bacterium CG2_30_33_16</name>
    <dbReference type="NCBI Taxonomy" id="1805340"/>
    <lineage>
        <taxon>Bacteria</taxon>
        <taxon>Candidatus Roizmaniibacteriota</taxon>
    </lineage>
</organism>
<reference evidence="3 4" key="1">
    <citation type="journal article" date="2016" name="Environ. Microbiol.">
        <title>Genomic resolution of a cold subsurface aquifer community provides metabolic insights for novel microbes adapted to high CO concentrations.</title>
        <authorList>
            <person name="Probst A.J."/>
            <person name="Castelle C.J."/>
            <person name="Singh A."/>
            <person name="Brown C.T."/>
            <person name="Anantharaman K."/>
            <person name="Sharon I."/>
            <person name="Hug L.A."/>
            <person name="Burstein D."/>
            <person name="Emerson J.B."/>
            <person name="Thomas B.C."/>
            <person name="Banfield J.F."/>
        </authorList>
    </citation>
    <scope>NUCLEOTIDE SEQUENCE [LARGE SCALE GENOMIC DNA]</scope>
    <source>
        <strain evidence="3">CG2_30_33_16</strain>
    </source>
</reference>
<feature type="domain" description="LytR/CpsA/Psr regulator C-terminal" evidence="2">
    <location>
        <begin position="398"/>
        <end position="487"/>
    </location>
</feature>
<dbReference type="EMBL" id="MNZM01000065">
    <property type="protein sequence ID" value="OIP84101.1"/>
    <property type="molecule type" value="Genomic_DNA"/>
</dbReference>
<dbReference type="Pfam" id="PF13399">
    <property type="entry name" value="LytR_C"/>
    <property type="match status" value="1"/>
</dbReference>
<keyword evidence="1" id="KW-0472">Membrane</keyword>
<dbReference type="Gene3D" id="3.30.70.2390">
    <property type="match status" value="1"/>
</dbReference>
<proteinExistence type="predicted"/>
<evidence type="ECO:0000256" key="1">
    <source>
        <dbReference type="SAM" id="Phobius"/>
    </source>
</evidence>
<keyword evidence="1" id="KW-0812">Transmembrane</keyword>